<dbReference type="PROSITE" id="PS51188">
    <property type="entry name" value="ZF_CR"/>
    <property type="match status" value="1"/>
</dbReference>
<evidence type="ECO:0000256" key="4">
    <source>
        <dbReference type="ARBA" id="ARBA00022833"/>
    </source>
</evidence>
<dbReference type="CDD" id="cd06257">
    <property type="entry name" value="DnaJ"/>
    <property type="match status" value="1"/>
</dbReference>
<feature type="domain" description="J" evidence="7">
    <location>
        <begin position="5"/>
        <end position="67"/>
    </location>
</feature>
<dbReference type="InterPro" id="IPR036869">
    <property type="entry name" value="J_dom_sf"/>
</dbReference>
<dbReference type="SMART" id="SM00271">
    <property type="entry name" value="DnaJ"/>
    <property type="match status" value="1"/>
</dbReference>
<dbReference type="CDD" id="cd10747">
    <property type="entry name" value="DnaJ_C"/>
    <property type="match status" value="1"/>
</dbReference>
<evidence type="ECO:0000259" key="7">
    <source>
        <dbReference type="PROSITE" id="PS50076"/>
    </source>
</evidence>
<dbReference type="Gene3D" id="1.10.287.110">
    <property type="entry name" value="DnaJ domain"/>
    <property type="match status" value="1"/>
</dbReference>
<dbReference type="PRINTS" id="PR00625">
    <property type="entry name" value="JDOMAIN"/>
</dbReference>
<feature type="zinc finger region" description="CR-type" evidence="5">
    <location>
        <begin position="128"/>
        <end position="212"/>
    </location>
</feature>
<reference evidence="10" key="1">
    <citation type="submission" date="2025-08" db="UniProtKB">
        <authorList>
            <consortium name="RefSeq"/>
        </authorList>
    </citation>
    <scope>IDENTIFICATION</scope>
    <source>
        <tissue evidence="10">Muscle</tissue>
    </source>
</reference>
<evidence type="ECO:0000256" key="2">
    <source>
        <dbReference type="ARBA" id="ARBA00022737"/>
    </source>
</evidence>
<proteinExistence type="inferred from homology"/>
<evidence type="ECO:0000259" key="8">
    <source>
        <dbReference type="PROSITE" id="PS51188"/>
    </source>
</evidence>
<sequence>MGDTKLYDLLGVSPNSSDFEIRKAYRRLAKEYHPDKNPEEGEKFKEISFAYEVLSDSNKREIYDMHGIKGLQEGRHEDGFSDDIFSHIFGGGLFGGMGMGFGGGRRRKQRGEDTVHPLKVSLEDLYNGKTTKLQLSKTVICSTCYGEGGKRGSSQPCRNCHGQGIKVTLRQLGPGMVQQMQSVCSDCRGEGEVINERDRCKICKGNKTVSEKKILEVYVDKGMQDGQRIQFKGEGDQKPGMEPGDVLIILQEKPHTYFQRNGNDLYMSHKINLTEALCGFSVAVKHLDGRDLIIRHLPGEVIKPGTLKGVQGEGMPIYRDPFERGNLYVKLDVEFPSDHFLDEENLELLEKLLPDRPLSNIPEGEHVEEVDLHDYDPNTSRQGSHSRSRISEAYDSDEEGGVHMGPGVQCTHQ</sequence>
<dbReference type="CDD" id="cd10719">
    <property type="entry name" value="DnaJ_zf"/>
    <property type="match status" value="1"/>
</dbReference>
<evidence type="ECO:0000256" key="6">
    <source>
        <dbReference type="SAM" id="MobiDB-lite"/>
    </source>
</evidence>
<dbReference type="InterPro" id="IPR036410">
    <property type="entry name" value="HSP_DnaJ_Cys-rich_dom_sf"/>
</dbReference>
<evidence type="ECO:0000256" key="5">
    <source>
        <dbReference type="PROSITE-ProRule" id="PRU00546"/>
    </source>
</evidence>
<dbReference type="InterPro" id="IPR001305">
    <property type="entry name" value="HSP_DnaJ_Cys-rich_dom"/>
</dbReference>
<accession>A0ABM1B7Z5</accession>
<evidence type="ECO:0000313" key="10">
    <source>
        <dbReference type="RefSeq" id="XP_013776656.1"/>
    </source>
</evidence>
<dbReference type="InterPro" id="IPR012724">
    <property type="entry name" value="DnaJ"/>
</dbReference>
<keyword evidence="3 5" id="KW-0863">Zinc-finger</keyword>
<dbReference type="PANTHER" id="PTHR43888">
    <property type="entry name" value="DNAJ-LIKE-2, ISOFORM A-RELATED"/>
    <property type="match status" value="1"/>
</dbReference>
<evidence type="ECO:0000256" key="3">
    <source>
        <dbReference type="ARBA" id="ARBA00022771"/>
    </source>
</evidence>
<feature type="domain" description="CR-type" evidence="8">
    <location>
        <begin position="128"/>
        <end position="212"/>
    </location>
</feature>
<feature type="region of interest" description="Disordered" evidence="6">
    <location>
        <begin position="357"/>
        <end position="413"/>
    </location>
</feature>
<dbReference type="InterPro" id="IPR002939">
    <property type="entry name" value="DnaJ_C"/>
</dbReference>
<dbReference type="InterPro" id="IPR008971">
    <property type="entry name" value="HSP40/DnaJ_pept-bd"/>
</dbReference>
<feature type="compositionally biased region" description="Basic and acidic residues" evidence="6">
    <location>
        <begin position="363"/>
        <end position="376"/>
    </location>
</feature>
<protein>
    <submittedName>
        <fullName evidence="10">DnaJ homolog subfamily A member 2-like</fullName>
    </submittedName>
</protein>
<dbReference type="InterPro" id="IPR018253">
    <property type="entry name" value="DnaJ_domain_CS"/>
</dbReference>
<dbReference type="PROSITE" id="PS00636">
    <property type="entry name" value="DNAJ_1"/>
    <property type="match status" value="1"/>
</dbReference>
<keyword evidence="4 5" id="KW-0862">Zinc</keyword>
<evidence type="ECO:0000256" key="1">
    <source>
        <dbReference type="ARBA" id="ARBA00022723"/>
    </source>
</evidence>
<dbReference type="SUPFAM" id="SSF46565">
    <property type="entry name" value="Chaperone J-domain"/>
    <property type="match status" value="1"/>
</dbReference>
<dbReference type="Pfam" id="PF01556">
    <property type="entry name" value="DnaJ_C"/>
    <property type="match status" value="1"/>
</dbReference>
<dbReference type="SUPFAM" id="SSF49493">
    <property type="entry name" value="HSP40/DnaJ peptide-binding domain"/>
    <property type="match status" value="2"/>
</dbReference>
<evidence type="ECO:0000313" key="9">
    <source>
        <dbReference type="Proteomes" id="UP000694941"/>
    </source>
</evidence>
<dbReference type="Pfam" id="PF00226">
    <property type="entry name" value="DnaJ"/>
    <property type="match status" value="1"/>
</dbReference>
<dbReference type="SUPFAM" id="SSF57938">
    <property type="entry name" value="DnaJ/Hsp40 cysteine-rich domain"/>
    <property type="match status" value="1"/>
</dbReference>
<dbReference type="Gene3D" id="2.60.260.20">
    <property type="entry name" value="Urease metallochaperone UreE, N-terminal domain"/>
    <property type="match status" value="2"/>
</dbReference>
<dbReference type="InterPro" id="IPR044713">
    <property type="entry name" value="DNJA1/2-like"/>
</dbReference>
<name>A0ABM1B7Z5_LIMPO</name>
<keyword evidence="2" id="KW-0677">Repeat</keyword>
<dbReference type="Proteomes" id="UP000694941">
    <property type="component" value="Unplaced"/>
</dbReference>
<dbReference type="GeneID" id="106461385"/>
<keyword evidence="1 5" id="KW-0479">Metal-binding</keyword>
<keyword evidence="9" id="KW-1185">Reference proteome</keyword>
<dbReference type="InterPro" id="IPR001623">
    <property type="entry name" value="DnaJ_domain"/>
</dbReference>
<dbReference type="Pfam" id="PF00684">
    <property type="entry name" value="DnaJ_CXXCXGXG"/>
    <property type="match status" value="1"/>
</dbReference>
<dbReference type="HAMAP" id="MF_01152">
    <property type="entry name" value="DnaJ"/>
    <property type="match status" value="1"/>
</dbReference>
<dbReference type="PROSITE" id="PS50076">
    <property type="entry name" value="DNAJ_2"/>
    <property type="match status" value="1"/>
</dbReference>
<dbReference type="RefSeq" id="XP_013776656.1">
    <property type="nucleotide sequence ID" value="XM_013921202.2"/>
</dbReference>
<dbReference type="Gene3D" id="2.10.230.10">
    <property type="entry name" value="Heat shock protein DnaJ, cysteine-rich domain"/>
    <property type="match status" value="1"/>
</dbReference>
<organism evidence="9 10">
    <name type="scientific">Limulus polyphemus</name>
    <name type="common">Atlantic horseshoe crab</name>
    <dbReference type="NCBI Taxonomy" id="6850"/>
    <lineage>
        <taxon>Eukaryota</taxon>
        <taxon>Metazoa</taxon>
        <taxon>Ecdysozoa</taxon>
        <taxon>Arthropoda</taxon>
        <taxon>Chelicerata</taxon>
        <taxon>Merostomata</taxon>
        <taxon>Xiphosura</taxon>
        <taxon>Limulidae</taxon>
        <taxon>Limulus</taxon>
    </lineage>
</organism>
<gene>
    <name evidence="10" type="primary">LOC106461385</name>
</gene>